<organism evidence="1 2">
    <name type="scientific">Rhodopila globiformis</name>
    <name type="common">Rhodopseudomonas globiformis</name>
    <dbReference type="NCBI Taxonomy" id="1071"/>
    <lineage>
        <taxon>Bacteria</taxon>
        <taxon>Pseudomonadati</taxon>
        <taxon>Pseudomonadota</taxon>
        <taxon>Alphaproteobacteria</taxon>
        <taxon>Acetobacterales</taxon>
        <taxon>Acetobacteraceae</taxon>
        <taxon>Rhodopila</taxon>
    </lineage>
</organism>
<evidence type="ECO:0000313" key="1">
    <source>
        <dbReference type="EMBL" id="PPQ30368.1"/>
    </source>
</evidence>
<dbReference type="Proteomes" id="UP000239724">
    <property type="component" value="Unassembled WGS sequence"/>
</dbReference>
<evidence type="ECO:0000313" key="2">
    <source>
        <dbReference type="Proteomes" id="UP000239724"/>
    </source>
</evidence>
<keyword evidence="2" id="KW-1185">Reference proteome</keyword>
<sequence>MNENTAARAGADWERAPKDGTLINVEFSGGEVMQVRWDERRMHWQVPQPNGAPVMLREERQNPPQDWWPVI</sequence>
<accession>A0A2S6N6Y0</accession>
<protein>
    <submittedName>
        <fullName evidence="1">Uncharacterized protein</fullName>
    </submittedName>
</protein>
<dbReference type="EMBL" id="NHRY01000214">
    <property type="protein sequence ID" value="PPQ30368.1"/>
    <property type="molecule type" value="Genomic_DNA"/>
</dbReference>
<reference evidence="1 2" key="1">
    <citation type="journal article" date="2018" name="Arch. Microbiol.">
        <title>New insights into the metabolic potential of the phototrophic purple bacterium Rhodopila globiformis DSM 161(T) from its draft genome sequence and evidence for a vanadium-dependent nitrogenase.</title>
        <authorList>
            <person name="Imhoff J.F."/>
            <person name="Rahn T."/>
            <person name="Kunzel S."/>
            <person name="Neulinger S.C."/>
        </authorList>
    </citation>
    <scope>NUCLEOTIDE SEQUENCE [LARGE SCALE GENOMIC DNA]</scope>
    <source>
        <strain evidence="1 2">DSM 161</strain>
    </source>
</reference>
<proteinExistence type="predicted"/>
<dbReference type="RefSeq" id="WP_104520517.1">
    <property type="nucleotide sequence ID" value="NZ_NHRY01000214.1"/>
</dbReference>
<dbReference type="AlphaFoldDB" id="A0A2S6N6Y0"/>
<comment type="caution">
    <text evidence="1">The sequence shown here is derived from an EMBL/GenBank/DDBJ whole genome shotgun (WGS) entry which is preliminary data.</text>
</comment>
<gene>
    <name evidence="1" type="ORF">CCS01_19640</name>
</gene>
<dbReference type="OrthoDB" id="9769600at2"/>
<name>A0A2S6N6Y0_RHOGL</name>